<organism evidence="1 2">
    <name type="scientific">Dovyalis caffra</name>
    <dbReference type="NCBI Taxonomy" id="77055"/>
    <lineage>
        <taxon>Eukaryota</taxon>
        <taxon>Viridiplantae</taxon>
        <taxon>Streptophyta</taxon>
        <taxon>Embryophyta</taxon>
        <taxon>Tracheophyta</taxon>
        <taxon>Spermatophyta</taxon>
        <taxon>Magnoliopsida</taxon>
        <taxon>eudicotyledons</taxon>
        <taxon>Gunneridae</taxon>
        <taxon>Pentapetalae</taxon>
        <taxon>rosids</taxon>
        <taxon>fabids</taxon>
        <taxon>Malpighiales</taxon>
        <taxon>Salicaceae</taxon>
        <taxon>Flacourtieae</taxon>
        <taxon>Dovyalis</taxon>
    </lineage>
</organism>
<dbReference type="AlphaFoldDB" id="A0AAV1RHV1"/>
<dbReference type="Proteomes" id="UP001314170">
    <property type="component" value="Unassembled WGS sequence"/>
</dbReference>
<protein>
    <submittedName>
        <fullName evidence="1">Uncharacterized protein</fullName>
    </submittedName>
</protein>
<reference evidence="1 2" key="1">
    <citation type="submission" date="2024-01" db="EMBL/GenBank/DDBJ databases">
        <authorList>
            <person name="Waweru B."/>
        </authorList>
    </citation>
    <scope>NUCLEOTIDE SEQUENCE [LARGE SCALE GENOMIC DNA]</scope>
</reference>
<dbReference type="EMBL" id="CAWUPB010000994">
    <property type="protein sequence ID" value="CAK7336020.1"/>
    <property type="molecule type" value="Genomic_DNA"/>
</dbReference>
<comment type="caution">
    <text evidence="1">The sequence shown here is derived from an EMBL/GenBank/DDBJ whole genome shotgun (WGS) entry which is preliminary data.</text>
</comment>
<name>A0AAV1RHV1_9ROSI</name>
<proteinExistence type="predicted"/>
<sequence>MLSNDLGVAPYMPDAWNSGFAKTNPAPYDCSIHGSKSNYHSHDHSVYGELVNMNSLIDLQMKGRRVGLHVGRTYRLACFFD</sequence>
<accession>A0AAV1RHV1</accession>
<gene>
    <name evidence="1" type="ORF">DCAF_LOCUS11024</name>
</gene>
<evidence type="ECO:0000313" key="2">
    <source>
        <dbReference type="Proteomes" id="UP001314170"/>
    </source>
</evidence>
<keyword evidence="2" id="KW-1185">Reference proteome</keyword>
<evidence type="ECO:0000313" key="1">
    <source>
        <dbReference type="EMBL" id="CAK7336020.1"/>
    </source>
</evidence>